<dbReference type="CDD" id="cd20736">
    <property type="entry name" value="PoNe_Nuclease"/>
    <property type="match status" value="1"/>
</dbReference>
<comment type="similarity">
    <text evidence="1 2">Belongs to the UPF0102 family.</text>
</comment>
<keyword evidence="4" id="KW-1185">Reference proteome</keyword>
<evidence type="ECO:0000313" key="3">
    <source>
        <dbReference type="EMBL" id="MBP1854531.1"/>
    </source>
</evidence>
<dbReference type="Pfam" id="PF02021">
    <property type="entry name" value="UPF0102"/>
    <property type="match status" value="1"/>
</dbReference>
<dbReference type="PANTHER" id="PTHR34039:SF1">
    <property type="entry name" value="UPF0102 PROTEIN YRAN"/>
    <property type="match status" value="1"/>
</dbReference>
<dbReference type="InterPro" id="IPR011856">
    <property type="entry name" value="tRNA_endonuc-like_dom_sf"/>
</dbReference>
<dbReference type="EMBL" id="JAGGJX010000001">
    <property type="protein sequence ID" value="MBP1854531.1"/>
    <property type="molecule type" value="Genomic_DNA"/>
</dbReference>
<gene>
    <name evidence="3" type="ORF">J2Z43_000921</name>
</gene>
<dbReference type="PANTHER" id="PTHR34039">
    <property type="entry name" value="UPF0102 PROTEIN YRAN"/>
    <property type="match status" value="1"/>
</dbReference>
<dbReference type="SUPFAM" id="SSF52980">
    <property type="entry name" value="Restriction endonuclease-like"/>
    <property type="match status" value="1"/>
</dbReference>
<dbReference type="HAMAP" id="MF_00048">
    <property type="entry name" value="UPF0102"/>
    <property type="match status" value="1"/>
</dbReference>
<keyword evidence="3" id="KW-0255">Endonuclease</keyword>
<reference evidence="3 4" key="1">
    <citation type="submission" date="2021-03" db="EMBL/GenBank/DDBJ databases">
        <title>Genomic Encyclopedia of Type Strains, Phase IV (KMG-IV): sequencing the most valuable type-strain genomes for metagenomic binning, comparative biology and taxonomic classification.</title>
        <authorList>
            <person name="Goeker M."/>
        </authorList>
    </citation>
    <scope>NUCLEOTIDE SEQUENCE [LARGE SCALE GENOMIC DNA]</scope>
    <source>
        <strain evidence="3 4">DSM 1289</strain>
    </source>
</reference>
<proteinExistence type="inferred from homology"/>
<protein>
    <recommendedName>
        <fullName evidence="2">UPF0102 protein J2Z43_000921</fullName>
    </recommendedName>
</protein>
<evidence type="ECO:0000313" key="4">
    <source>
        <dbReference type="Proteomes" id="UP000767291"/>
    </source>
</evidence>
<name>A0ABS4E9A7_9FIRM</name>
<keyword evidence="3" id="KW-0378">Hydrolase</keyword>
<keyword evidence="3" id="KW-0540">Nuclease</keyword>
<evidence type="ECO:0000256" key="2">
    <source>
        <dbReference type="HAMAP-Rule" id="MF_00048"/>
    </source>
</evidence>
<sequence length="118" mass="13505">MKSKASNKEKGIFGEAVANEYLTKNGAEILETNFSSNFAEIDIIAKLDGQLIFVEVKSRTSLKFGYPSESVDLKKRRKIIQLAQFYISKNNLFEVPVRFDVIEVFLIETKLRHIINAF</sequence>
<dbReference type="NCBIfam" id="NF009150">
    <property type="entry name" value="PRK12497.1-3"/>
    <property type="match status" value="1"/>
</dbReference>
<dbReference type="InterPro" id="IPR003509">
    <property type="entry name" value="UPF0102_YraN-like"/>
</dbReference>
<dbReference type="RefSeq" id="WP_209456027.1">
    <property type="nucleotide sequence ID" value="NZ_BAAACS010000012.1"/>
</dbReference>
<organism evidence="3 4">
    <name type="scientific">Metaclostridioides mangenotii</name>
    <dbReference type="NCBI Taxonomy" id="1540"/>
    <lineage>
        <taxon>Bacteria</taxon>
        <taxon>Bacillati</taxon>
        <taxon>Bacillota</taxon>
        <taxon>Clostridia</taxon>
        <taxon>Peptostreptococcales</taxon>
        <taxon>Peptostreptococcaceae</taxon>
        <taxon>Metaclostridioides</taxon>
    </lineage>
</organism>
<accession>A0ABS4E9A7</accession>
<dbReference type="InterPro" id="IPR011335">
    <property type="entry name" value="Restrct_endonuc-II-like"/>
</dbReference>
<dbReference type="Proteomes" id="UP000767291">
    <property type="component" value="Unassembled WGS sequence"/>
</dbReference>
<dbReference type="GO" id="GO:0004519">
    <property type="term" value="F:endonuclease activity"/>
    <property type="evidence" value="ECO:0007669"/>
    <property type="project" value="UniProtKB-KW"/>
</dbReference>
<dbReference type="Gene3D" id="3.40.1350.10">
    <property type="match status" value="1"/>
</dbReference>
<comment type="caution">
    <text evidence="3">The sequence shown here is derived from an EMBL/GenBank/DDBJ whole genome shotgun (WGS) entry which is preliminary data.</text>
</comment>
<evidence type="ECO:0000256" key="1">
    <source>
        <dbReference type="ARBA" id="ARBA00006738"/>
    </source>
</evidence>